<keyword evidence="7" id="KW-0067">ATP-binding</keyword>
<dbReference type="SMART" id="SM00387">
    <property type="entry name" value="HATPase_c"/>
    <property type="match status" value="1"/>
</dbReference>
<dbReference type="GO" id="GO:0046983">
    <property type="term" value="F:protein dimerization activity"/>
    <property type="evidence" value="ECO:0007669"/>
    <property type="project" value="InterPro"/>
</dbReference>
<dbReference type="Proteomes" id="UP000599109">
    <property type="component" value="Unassembled WGS sequence"/>
</dbReference>
<reference evidence="11 12" key="1">
    <citation type="journal article" date="2017" name="Int. J. Syst. Evol. Microbiol.">
        <title>Ramlibacter monticola sp. nov., isolated from forest soil.</title>
        <authorList>
            <person name="Chaudhary D.K."/>
            <person name="Kim J."/>
        </authorList>
    </citation>
    <scope>NUCLEOTIDE SEQUENCE [LARGE SCALE GENOMIC DNA]</scope>
    <source>
        <strain evidence="11 12">KACC 19175</strain>
    </source>
</reference>
<sequence>MTSPPPPFAAAAVDLDDVPFRGIVEQSLAGIYVVLDERFMYANDTFAAMFGYPREEFIGRRMVDCVTPDSAAQVMENYRKRIDGEVQAIHYFTKGVRKDGRIVHLELHASRVECRGRPALAGVALDVTERIEAQEELRSSRESLRELAQHINKMREIERARLAREVHDVLGGMLTSAKFEVARILRRTGEPGQEDLQRVARELLVLLQETIDTARSISDDLRPASLDVLGLGTALAIGLQRFGDRHGIATHFGGAGDWPELPQAVSVQVYRIVQEALTNVSRHAQASRVTLQLARVGPVLELKVADDGVGPDAAPRRPGSIGLFSMAERAREIGASLEMRPGAEGGTEVVLSFPAPAQP</sequence>
<dbReference type="SUPFAM" id="SSF55874">
    <property type="entry name" value="ATPase domain of HSP90 chaperone/DNA topoisomerase II/histidine kinase"/>
    <property type="match status" value="1"/>
</dbReference>
<evidence type="ECO:0000256" key="5">
    <source>
        <dbReference type="ARBA" id="ARBA00022741"/>
    </source>
</evidence>
<dbReference type="Gene3D" id="3.30.450.20">
    <property type="entry name" value="PAS domain"/>
    <property type="match status" value="1"/>
</dbReference>
<dbReference type="GO" id="GO:0016020">
    <property type="term" value="C:membrane"/>
    <property type="evidence" value="ECO:0007669"/>
    <property type="project" value="InterPro"/>
</dbReference>
<keyword evidence="5" id="KW-0547">Nucleotide-binding</keyword>
<keyword evidence="3" id="KW-0597">Phosphoprotein</keyword>
<name>A0A937CVW3_9BURK</name>
<evidence type="ECO:0000256" key="7">
    <source>
        <dbReference type="ARBA" id="ARBA00022840"/>
    </source>
</evidence>
<dbReference type="InterPro" id="IPR050482">
    <property type="entry name" value="Sensor_HK_TwoCompSys"/>
</dbReference>
<keyword evidence="9" id="KW-0175">Coiled coil</keyword>
<dbReference type="Pfam" id="PF02518">
    <property type="entry name" value="HATPase_c"/>
    <property type="match status" value="1"/>
</dbReference>
<dbReference type="Pfam" id="PF07730">
    <property type="entry name" value="HisKA_3"/>
    <property type="match status" value="1"/>
</dbReference>
<proteinExistence type="predicted"/>
<gene>
    <name evidence="11" type="ORF">JJ685_20040</name>
</gene>
<dbReference type="InterPro" id="IPR011712">
    <property type="entry name" value="Sig_transdc_His_kin_sub3_dim/P"/>
</dbReference>
<keyword evidence="4" id="KW-0808">Transferase</keyword>
<dbReference type="GO" id="GO:0005524">
    <property type="term" value="F:ATP binding"/>
    <property type="evidence" value="ECO:0007669"/>
    <property type="project" value="UniProtKB-KW"/>
</dbReference>
<dbReference type="Pfam" id="PF08448">
    <property type="entry name" value="PAS_4"/>
    <property type="match status" value="1"/>
</dbReference>
<dbReference type="PANTHER" id="PTHR24421">
    <property type="entry name" value="NITRATE/NITRITE SENSOR PROTEIN NARX-RELATED"/>
    <property type="match status" value="1"/>
</dbReference>
<evidence type="ECO:0000313" key="12">
    <source>
        <dbReference type="Proteomes" id="UP000599109"/>
    </source>
</evidence>
<feature type="coiled-coil region" evidence="9">
    <location>
        <begin position="130"/>
        <end position="160"/>
    </location>
</feature>
<evidence type="ECO:0000256" key="2">
    <source>
        <dbReference type="ARBA" id="ARBA00012438"/>
    </source>
</evidence>
<dbReference type="CDD" id="cd16917">
    <property type="entry name" value="HATPase_UhpB-NarQ-NarX-like"/>
    <property type="match status" value="1"/>
</dbReference>
<evidence type="ECO:0000313" key="11">
    <source>
        <dbReference type="EMBL" id="MBL0393437.1"/>
    </source>
</evidence>
<comment type="caution">
    <text evidence="11">The sequence shown here is derived from an EMBL/GenBank/DDBJ whole genome shotgun (WGS) entry which is preliminary data.</text>
</comment>
<dbReference type="InterPro" id="IPR036890">
    <property type="entry name" value="HATPase_C_sf"/>
</dbReference>
<dbReference type="AlphaFoldDB" id="A0A937CVW3"/>
<keyword evidence="6" id="KW-0418">Kinase</keyword>
<evidence type="ECO:0000256" key="8">
    <source>
        <dbReference type="ARBA" id="ARBA00023012"/>
    </source>
</evidence>
<dbReference type="EMBL" id="JAEQNE010000005">
    <property type="protein sequence ID" value="MBL0393437.1"/>
    <property type="molecule type" value="Genomic_DNA"/>
</dbReference>
<dbReference type="SUPFAM" id="SSF55785">
    <property type="entry name" value="PYP-like sensor domain (PAS domain)"/>
    <property type="match status" value="1"/>
</dbReference>
<dbReference type="InterPro" id="IPR013656">
    <property type="entry name" value="PAS_4"/>
</dbReference>
<dbReference type="PROSITE" id="PS50112">
    <property type="entry name" value="PAS"/>
    <property type="match status" value="1"/>
</dbReference>
<evidence type="ECO:0000256" key="9">
    <source>
        <dbReference type="SAM" id="Coils"/>
    </source>
</evidence>
<evidence type="ECO:0000256" key="6">
    <source>
        <dbReference type="ARBA" id="ARBA00022777"/>
    </source>
</evidence>
<evidence type="ECO:0000256" key="4">
    <source>
        <dbReference type="ARBA" id="ARBA00022679"/>
    </source>
</evidence>
<evidence type="ECO:0000256" key="1">
    <source>
        <dbReference type="ARBA" id="ARBA00000085"/>
    </source>
</evidence>
<dbReference type="InterPro" id="IPR035965">
    <property type="entry name" value="PAS-like_dom_sf"/>
</dbReference>
<dbReference type="SMART" id="SM00091">
    <property type="entry name" value="PAS"/>
    <property type="match status" value="1"/>
</dbReference>
<comment type="catalytic activity">
    <reaction evidence="1">
        <text>ATP + protein L-histidine = ADP + protein N-phospho-L-histidine.</text>
        <dbReference type="EC" id="2.7.13.3"/>
    </reaction>
</comment>
<dbReference type="Gene3D" id="1.20.5.1930">
    <property type="match status" value="1"/>
</dbReference>
<dbReference type="InterPro" id="IPR000014">
    <property type="entry name" value="PAS"/>
</dbReference>
<keyword evidence="12" id="KW-1185">Reference proteome</keyword>
<protein>
    <recommendedName>
        <fullName evidence="2">histidine kinase</fullName>
        <ecNumber evidence="2">2.7.13.3</ecNumber>
    </recommendedName>
</protein>
<dbReference type="Gene3D" id="3.30.565.10">
    <property type="entry name" value="Histidine kinase-like ATPase, C-terminal domain"/>
    <property type="match status" value="1"/>
</dbReference>
<evidence type="ECO:0000259" key="10">
    <source>
        <dbReference type="PROSITE" id="PS50112"/>
    </source>
</evidence>
<dbReference type="RefSeq" id="WP_201676100.1">
    <property type="nucleotide sequence ID" value="NZ_JAEQNE010000005.1"/>
</dbReference>
<organism evidence="11 12">
    <name type="scientific">Ramlibacter monticola</name>
    <dbReference type="NCBI Taxonomy" id="1926872"/>
    <lineage>
        <taxon>Bacteria</taxon>
        <taxon>Pseudomonadati</taxon>
        <taxon>Pseudomonadota</taxon>
        <taxon>Betaproteobacteria</taxon>
        <taxon>Burkholderiales</taxon>
        <taxon>Comamonadaceae</taxon>
        <taxon>Ramlibacter</taxon>
    </lineage>
</organism>
<dbReference type="InterPro" id="IPR003594">
    <property type="entry name" value="HATPase_dom"/>
</dbReference>
<dbReference type="EC" id="2.7.13.3" evidence="2"/>
<dbReference type="CDD" id="cd00130">
    <property type="entry name" value="PAS"/>
    <property type="match status" value="1"/>
</dbReference>
<dbReference type="PANTHER" id="PTHR24421:SF10">
    <property type="entry name" value="NITRATE_NITRITE SENSOR PROTEIN NARQ"/>
    <property type="match status" value="1"/>
</dbReference>
<feature type="domain" description="PAS" evidence="10">
    <location>
        <begin position="36"/>
        <end position="85"/>
    </location>
</feature>
<evidence type="ECO:0000256" key="3">
    <source>
        <dbReference type="ARBA" id="ARBA00022553"/>
    </source>
</evidence>
<dbReference type="NCBIfam" id="TIGR00229">
    <property type="entry name" value="sensory_box"/>
    <property type="match status" value="1"/>
</dbReference>
<accession>A0A937CVW3</accession>
<keyword evidence="8" id="KW-0902">Two-component regulatory system</keyword>
<dbReference type="GO" id="GO:0000155">
    <property type="term" value="F:phosphorelay sensor kinase activity"/>
    <property type="evidence" value="ECO:0007669"/>
    <property type="project" value="InterPro"/>
</dbReference>